<evidence type="ECO:0000313" key="1">
    <source>
        <dbReference type="Proteomes" id="UP000046395"/>
    </source>
</evidence>
<dbReference type="Proteomes" id="UP000046395">
    <property type="component" value="Unassembled WGS sequence"/>
</dbReference>
<reference evidence="2" key="1">
    <citation type="submission" date="2019-12" db="UniProtKB">
        <authorList>
            <consortium name="WormBaseParasite"/>
        </authorList>
    </citation>
    <scope>IDENTIFICATION</scope>
</reference>
<dbReference type="PANTHER" id="PTHR47163:SF2">
    <property type="entry name" value="SI:DKEY-17M8.2"/>
    <property type="match status" value="1"/>
</dbReference>
<organism evidence="1 2">
    <name type="scientific">Trichuris muris</name>
    <name type="common">Mouse whipworm</name>
    <dbReference type="NCBI Taxonomy" id="70415"/>
    <lineage>
        <taxon>Eukaryota</taxon>
        <taxon>Metazoa</taxon>
        <taxon>Ecdysozoa</taxon>
        <taxon>Nematoda</taxon>
        <taxon>Enoplea</taxon>
        <taxon>Dorylaimia</taxon>
        <taxon>Trichinellida</taxon>
        <taxon>Trichuridae</taxon>
        <taxon>Trichuris</taxon>
    </lineage>
</organism>
<dbReference type="AlphaFoldDB" id="A0A5S6QJA3"/>
<sequence length="153" mass="16851">MPPQHAAVHPTSQPDRPLELDPQAYSGLSAEGFTHLTVNHSTNFVDRETGAHTQTIESLWAPVSLSTKFVEWFTVKWVNPSAERPEATPDIQSYQRYQCLATTATDGHKEALTGLPAHDPEDPMLRICAAALILSLRIDGLIDLNHEAGTAYH</sequence>
<proteinExistence type="predicted"/>
<name>A0A5S6QJA3_TRIMR</name>
<dbReference type="PANTHER" id="PTHR47163">
    <property type="entry name" value="DDE_TNP_IS1595 DOMAIN-CONTAINING PROTEIN"/>
    <property type="match status" value="1"/>
</dbReference>
<accession>A0A5S6QJA3</accession>
<protein>
    <submittedName>
        <fullName evidence="2">Uncharacterized protein</fullName>
    </submittedName>
</protein>
<evidence type="ECO:0000313" key="2">
    <source>
        <dbReference type="WBParaSite" id="TMUE_2000006967.1"/>
    </source>
</evidence>
<dbReference type="InterPro" id="IPR053164">
    <property type="entry name" value="IS1016-like_transposase"/>
</dbReference>
<keyword evidence="1" id="KW-1185">Reference proteome</keyword>
<dbReference type="WBParaSite" id="TMUE_2000006967.1">
    <property type="protein sequence ID" value="TMUE_2000006967.1"/>
    <property type="gene ID" value="WBGene00299761"/>
</dbReference>